<evidence type="ECO:0000313" key="1">
    <source>
        <dbReference type="EMBL" id="RMZ58127.1"/>
    </source>
</evidence>
<sequence length="66" mass="7633">MKTVKEKNQEIKGKVKSLDSKATPVFENVKPMLSTPLEITRDKLRMMNMVDENIIIHDSDIKQDCE</sequence>
<evidence type="ECO:0000313" key="2">
    <source>
        <dbReference type="Proteomes" id="UP000267524"/>
    </source>
</evidence>
<dbReference type="AlphaFoldDB" id="A0A3M7L6B9"/>
<gene>
    <name evidence="1" type="ORF">D1632_17730</name>
</gene>
<name>A0A3M7L6B9_9FLAO</name>
<reference evidence="1 2" key="1">
    <citation type="submission" date="2018-08" db="EMBL/GenBank/DDBJ databases">
        <title>Chryseobacterium nematophagum: a novel matrix digesting pathogen of nematodes.</title>
        <authorList>
            <person name="Page A."/>
            <person name="Roberts M."/>
            <person name="Felix M.-A."/>
            <person name="Weir W."/>
        </authorList>
    </citation>
    <scope>NUCLEOTIDE SEQUENCE [LARGE SCALE GENOMIC DNA]</scope>
    <source>
        <strain evidence="1 2">JUb275</strain>
    </source>
</reference>
<dbReference type="EMBL" id="QWIV01000015">
    <property type="protein sequence ID" value="RMZ58127.1"/>
    <property type="molecule type" value="Genomic_DNA"/>
</dbReference>
<protein>
    <submittedName>
        <fullName evidence="1">Uncharacterized protein</fullName>
    </submittedName>
</protein>
<dbReference type="Proteomes" id="UP000267524">
    <property type="component" value="Unassembled WGS sequence"/>
</dbReference>
<proteinExistence type="predicted"/>
<accession>A0A3M7L6B9</accession>
<keyword evidence="2" id="KW-1185">Reference proteome</keyword>
<organism evidence="1 2">
    <name type="scientific">Chryseobacterium nematophagum</name>
    <dbReference type="NCBI Taxonomy" id="2305228"/>
    <lineage>
        <taxon>Bacteria</taxon>
        <taxon>Pseudomonadati</taxon>
        <taxon>Bacteroidota</taxon>
        <taxon>Flavobacteriia</taxon>
        <taxon>Flavobacteriales</taxon>
        <taxon>Weeksellaceae</taxon>
        <taxon>Chryseobacterium group</taxon>
        <taxon>Chryseobacterium</taxon>
    </lineage>
</organism>
<dbReference type="RefSeq" id="WP_122548569.1">
    <property type="nucleotide sequence ID" value="NZ_QWIV01000015.1"/>
</dbReference>
<comment type="caution">
    <text evidence="1">The sequence shown here is derived from an EMBL/GenBank/DDBJ whole genome shotgun (WGS) entry which is preliminary data.</text>
</comment>